<sequence>MKIKNILIFENTIIQTIPGKDALYNYINDLEMLQYNEFKSIENIILVPKNSYYHTHKFKTYVYNNYDELITLINEQLEMDDYSYIYFPNTYKLDEEVIYPPSFHQYVTNDLSQYIFMREKLRHIKFNSDNHLYYKLDFIYKYFDNNLNLKPSYDIYDDILFSRDTPTVYKCYYLKYLLQLGINILEHESSNVEQYIDKILSIHLDPSNDEIIPFSVVCKNELDKYYKIKRHIPNRLVYIQTTLINNIKLFALLNETRTALRAIKRIIKDYSKLSYSIYETKTVHLPIIKNTFVFESFNGRGYSDNPKYIYEYLYKTYPEYQYIWIVNDLNISIPGPATKIKRLSKEYYDAYARSEFWISNTRLPSNLKKRPGQTYIQTWHGTPLKKLVLDMESVKLPNTTTLEYKLKFLKESERWDYLISPNDYSTEIFTRCFNVPKSKILTTGYPRNEMLQKRKDDKIYCGNLKGKLKIDYDKKVILYAPTWRDTDYNDEGNYAFKLQLDLDAFLKQTNENTVLLLRLHYLIAEKIELPDHPRIINVSDFDDIADLYLISDLLITDYSSVFFDFSILNRPIIFFSYDLDLYKDELRGFYLDYYNDLPGPICKTNEGLFKTINQLLIKYDGLYNESFYKKLNKYEDGCSSKKITNYIVDVQKGT</sequence>
<reference evidence="7" key="1">
    <citation type="submission" date="2022-03" db="EMBL/GenBank/DDBJ databases">
        <authorList>
            <person name="Vrbovska V."/>
            <person name="Kovarovic V."/>
            <person name="Botka T."/>
            <person name="Pantucek R."/>
        </authorList>
    </citation>
    <scope>NUCLEOTIDE SEQUENCE</scope>
    <source>
        <strain evidence="7">CCM 2609</strain>
    </source>
</reference>
<evidence type="ECO:0000256" key="1">
    <source>
        <dbReference type="ARBA" id="ARBA00004202"/>
    </source>
</evidence>
<dbReference type="Pfam" id="PF04464">
    <property type="entry name" value="Glyphos_transf"/>
    <property type="match status" value="1"/>
</dbReference>
<dbReference type="EMBL" id="CP094348">
    <property type="protein sequence ID" value="UOB21210.1"/>
    <property type="molecule type" value="Genomic_DNA"/>
</dbReference>
<proteinExistence type="inferred from homology"/>
<dbReference type="RefSeq" id="WP_243366674.1">
    <property type="nucleotide sequence ID" value="NZ_CP094348.1"/>
</dbReference>
<dbReference type="SUPFAM" id="SSF53756">
    <property type="entry name" value="UDP-Glycosyltransferase/glycogen phosphorylase"/>
    <property type="match status" value="1"/>
</dbReference>
<evidence type="ECO:0000256" key="4">
    <source>
        <dbReference type="ARBA" id="ARBA00022679"/>
    </source>
</evidence>
<comment type="subcellular location">
    <subcellularLocation>
        <location evidence="1">Cell membrane</location>
        <topology evidence="1">Peripheral membrane protein</topology>
    </subcellularLocation>
</comment>
<protein>
    <submittedName>
        <fullName evidence="7">CDP-glycerol glycerophosphotransferase family protein</fullName>
    </submittedName>
</protein>
<reference evidence="7" key="2">
    <citation type="submission" date="2022-04" db="EMBL/GenBank/DDBJ databases">
        <title>Antimicrobial genetic elements in methicillin-resistant Macrococcus armenti.</title>
        <authorList>
            <person name="Keller J.E."/>
            <person name="Schwendener S."/>
            <person name="Pantucek R."/>
            <person name="Perreten V."/>
        </authorList>
    </citation>
    <scope>NUCLEOTIDE SEQUENCE</scope>
    <source>
        <strain evidence="7">CCM 2609</strain>
    </source>
</reference>
<dbReference type="Gene3D" id="3.40.50.12580">
    <property type="match status" value="1"/>
</dbReference>
<dbReference type="InterPro" id="IPR043148">
    <property type="entry name" value="TagF_C"/>
</dbReference>
<accession>A0ABY3ZXV5</accession>
<comment type="similarity">
    <text evidence="2">Belongs to the CDP-glycerol glycerophosphotransferase family.</text>
</comment>
<dbReference type="PANTHER" id="PTHR37316">
    <property type="entry name" value="TEICHOIC ACID GLYCEROL-PHOSPHATE PRIMASE"/>
    <property type="match status" value="1"/>
</dbReference>
<keyword evidence="5" id="KW-0777">Teichoic acid biosynthesis</keyword>
<keyword evidence="8" id="KW-1185">Reference proteome</keyword>
<dbReference type="Proteomes" id="UP000830343">
    <property type="component" value="Chromosome"/>
</dbReference>
<evidence type="ECO:0000313" key="8">
    <source>
        <dbReference type="Proteomes" id="UP000830343"/>
    </source>
</evidence>
<evidence type="ECO:0000256" key="3">
    <source>
        <dbReference type="ARBA" id="ARBA00022475"/>
    </source>
</evidence>
<evidence type="ECO:0000256" key="2">
    <source>
        <dbReference type="ARBA" id="ARBA00010488"/>
    </source>
</evidence>
<dbReference type="Gene3D" id="3.40.50.11820">
    <property type="match status" value="1"/>
</dbReference>
<dbReference type="InterPro" id="IPR043149">
    <property type="entry name" value="TagF_N"/>
</dbReference>
<dbReference type="InterPro" id="IPR051612">
    <property type="entry name" value="Teichoic_Acid_Biosynth"/>
</dbReference>
<keyword evidence="3" id="KW-1003">Cell membrane</keyword>
<evidence type="ECO:0000256" key="6">
    <source>
        <dbReference type="ARBA" id="ARBA00023136"/>
    </source>
</evidence>
<keyword evidence="6" id="KW-0472">Membrane</keyword>
<dbReference type="PANTHER" id="PTHR37316:SF3">
    <property type="entry name" value="TEICHOIC ACID GLYCEROL-PHOSPHATE TRANSFERASE"/>
    <property type="match status" value="1"/>
</dbReference>
<dbReference type="InterPro" id="IPR007554">
    <property type="entry name" value="Glycerophosphate_synth"/>
</dbReference>
<organism evidence="7 8">
    <name type="scientific">Macrococcus armenti</name>
    <dbReference type="NCBI Taxonomy" id="2875764"/>
    <lineage>
        <taxon>Bacteria</taxon>
        <taxon>Bacillati</taxon>
        <taxon>Bacillota</taxon>
        <taxon>Bacilli</taxon>
        <taxon>Bacillales</taxon>
        <taxon>Staphylococcaceae</taxon>
        <taxon>Macrococcus</taxon>
    </lineage>
</organism>
<evidence type="ECO:0000256" key="5">
    <source>
        <dbReference type="ARBA" id="ARBA00022944"/>
    </source>
</evidence>
<gene>
    <name evidence="7" type="ORF">MRZ06_03770</name>
</gene>
<keyword evidence="4" id="KW-0808">Transferase</keyword>
<evidence type="ECO:0000313" key="7">
    <source>
        <dbReference type="EMBL" id="UOB21210.1"/>
    </source>
</evidence>
<name>A0ABY3ZXV5_9STAP</name>